<evidence type="ECO:0000256" key="9">
    <source>
        <dbReference type="ARBA" id="ARBA00023209"/>
    </source>
</evidence>
<dbReference type="InterPro" id="IPR043130">
    <property type="entry name" value="CDP-OH_PTrfase_TM_dom"/>
</dbReference>
<sequence>MGNLIFRNIPNFLTALRIFLLIPILVLFYFSQSDKNTVYQIDFASLDTLRINLYFLIIGILFVVASISDFLDGYLARKYKLVSTFGKVFDPIADKLLVNSVLIYFAYIGVVNFYLVIILILRDTYIDGLRMFVSTKNIVVPANIFGKLKTTVQMLAIIITFFIRGQFSSTNIIVDHVFNIGYYLATFLSVLSGGIYSYQIFKKFKTININTK</sequence>
<dbReference type="Gene3D" id="1.20.120.1760">
    <property type="match status" value="1"/>
</dbReference>
<dbReference type="InterPro" id="IPR050324">
    <property type="entry name" value="CDP-alcohol_PTase-I"/>
</dbReference>
<evidence type="ECO:0000256" key="7">
    <source>
        <dbReference type="ARBA" id="ARBA00023098"/>
    </source>
</evidence>
<evidence type="ECO:0000256" key="10">
    <source>
        <dbReference type="ARBA" id="ARBA00023264"/>
    </source>
</evidence>
<keyword evidence="7" id="KW-0443">Lipid metabolism</keyword>
<keyword evidence="6 13" id="KW-1133">Transmembrane helix</keyword>
<evidence type="ECO:0000313" key="14">
    <source>
        <dbReference type="EMBL" id="MDC4183290.1"/>
    </source>
</evidence>
<organism evidence="14 15">
    <name type="scientific">Mycoplasma bradburyae</name>
    <dbReference type="NCBI Taxonomy" id="2963128"/>
    <lineage>
        <taxon>Bacteria</taxon>
        <taxon>Bacillati</taxon>
        <taxon>Mycoplasmatota</taxon>
        <taxon>Mollicutes</taxon>
        <taxon>Mycoplasmataceae</taxon>
        <taxon>Mycoplasma</taxon>
    </lineage>
</organism>
<protein>
    <recommendedName>
        <fullName evidence="11">CDP-diacylglycerol--glycerol-3-phosphate 3-phosphatidyltransferase</fullName>
        <ecNumber evidence="11">2.7.8.5</ecNumber>
    </recommendedName>
</protein>
<evidence type="ECO:0000256" key="8">
    <source>
        <dbReference type="ARBA" id="ARBA00023136"/>
    </source>
</evidence>
<feature type="transmembrane region" description="Helical" evidence="13">
    <location>
        <begin position="12"/>
        <end position="30"/>
    </location>
</feature>
<accession>A0AAW6HQP1</accession>
<dbReference type="PANTHER" id="PTHR14269:SF62">
    <property type="entry name" value="CDP-DIACYLGLYCEROL--GLYCEROL-3-PHOSPHATE 3-PHOSPHATIDYLTRANSFERASE 1, CHLOROPLASTIC"/>
    <property type="match status" value="1"/>
</dbReference>
<keyword evidence="8 13" id="KW-0472">Membrane</keyword>
<comment type="caution">
    <text evidence="14">The sequence shown here is derived from an EMBL/GenBank/DDBJ whole genome shotgun (WGS) entry which is preliminary data.</text>
</comment>
<evidence type="ECO:0000256" key="4">
    <source>
        <dbReference type="ARBA" id="ARBA00022679"/>
    </source>
</evidence>
<dbReference type="InterPro" id="IPR048254">
    <property type="entry name" value="CDP_ALCOHOL_P_TRANSF_CS"/>
</dbReference>
<feature type="transmembrane region" description="Helical" evidence="13">
    <location>
        <begin position="180"/>
        <end position="198"/>
    </location>
</feature>
<proteinExistence type="inferred from homology"/>
<evidence type="ECO:0000256" key="1">
    <source>
        <dbReference type="ARBA" id="ARBA00004141"/>
    </source>
</evidence>
<evidence type="ECO:0000256" key="6">
    <source>
        <dbReference type="ARBA" id="ARBA00022989"/>
    </source>
</evidence>
<evidence type="ECO:0000256" key="12">
    <source>
        <dbReference type="RuleBase" id="RU003750"/>
    </source>
</evidence>
<evidence type="ECO:0000256" key="5">
    <source>
        <dbReference type="ARBA" id="ARBA00022692"/>
    </source>
</evidence>
<keyword evidence="4 12" id="KW-0808">Transferase</keyword>
<feature type="transmembrane region" description="Helical" evidence="13">
    <location>
        <begin position="96"/>
        <end position="121"/>
    </location>
</feature>
<dbReference type="Pfam" id="PF01066">
    <property type="entry name" value="CDP-OH_P_transf"/>
    <property type="match status" value="1"/>
</dbReference>
<evidence type="ECO:0000256" key="2">
    <source>
        <dbReference type="ARBA" id="ARBA00010441"/>
    </source>
</evidence>
<dbReference type="GO" id="GO:0016020">
    <property type="term" value="C:membrane"/>
    <property type="evidence" value="ECO:0007669"/>
    <property type="project" value="UniProtKB-SubCell"/>
</dbReference>
<dbReference type="PIRSF" id="PIRSF000847">
    <property type="entry name" value="Phos_ph_gly_syn"/>
    <property type="match status" value="1"/>
</dbReference>
<dbReference type="RefSeq" id="WP_272403951.1">
    <property type="nucleotide sequence ID" value="NZ_JAJHZP010000013.1"/>
</dbReference>
<comment type="similarity">
    <text evidence="2 12">Belongs to the CDP-alcohol phosphatidyltransferase class-I family.</text>
</comment>
<dbReference type="EMBL" id="JAJHZP010000013">
    <property type="protein sequence ID" value="MDC4183290.1"/>
    <property type="molecule type" value="Genomic_DNA"/>
</dbReference>
<dbReference type="NCBIfam" id="TIGR00560">
    <property type="entry name" value="pgsA"/>
    <property type="match status" value="1"/>
</dbReference>
<evidence type="ECO:0000256" key="11">
    <source>
        <dbReference type="NCBIfam" id="TIGR00560"/>
    </source>
</evidence>
<keyword evidence="10" id="KW-1208">Phospholipid metabolism</keyword>
<feature type="transmembrane region" description="Helical" evidence="13">
    <location>
        <begin position="51"/>
        <end position="76"/>
    </location>
</feature>
<dbReference type="InterPro" id="IPR004570">
    <property type="entry name" value="Phosphatidylglycerol_P_synth"/>
</dbReference>
<dbReference type="EC" id="2.7.8.5" evidence="11"/>
<reference evidence="14" key="1">
    <citation type="submission" date="2021-11" db="EMBL/GenBank/DDBJ databases">
        <title>Description of Mycoplasma bradburyaesp. nov.from sea birds: a tribute to a great mycoplasmologist.</title>
        <authorList>
            <person name="Ramirez A.S."/>
            <person name="Poveda C."/>
            <person name="Suarez-Perez A."/>
            <person name="Rosales R.S."/>
            <person name="Dijkman R."/>
            <person name="Feberwee A."/>
            <person name="Spergser J."/>
            <person name="Szostak M.P."/>
            <person name="Ressel L."/>
            <person name="Calabuig P."/>
            <person name="Catania S."/>
            <person name="Gobbo F."/>
            <person name="Timofte D."/>
            <person name="Poveda J.B."/>
        </authorList>
    </citation>
    <scope>NUCLEOTIDE SEQUENCE</scope>
    <source>
        <strain evidence="14">T264</strain>
    </source>
</reference>
<dbReference type="PANTHER" id="PTHR14269">
    <property type="entry name" value="CDP-DIACYLGLYCEROL--GLYCEROL-3-PHOSPHATE 3-PHOSPHATIDYLTRANSFERASE-RELATED"/>
    <property type="match status" value="1"/>
</dbReference>
<gene>
    <name evidence="14" type="primary">pgsA</name>
    <name evidence="14" type="ORF">LNO71_01345</name>
</gene>
<dbReference type="PROSITE" id="PS00379">
    <property type="entry name" value="CDP_ALCOHOL_P_TRANSF"/>
    <property type="match status" value="1"/>
</dbReference>
<dbReference type="GO" id="GO:0046474">
    <property type="term" value="P:glycerophospholipid biosynthetic process"/>
    <property type="evidence" value="ECO:0007669"/>
    <property type="project" value="TreeGrafter"/>
</dbReference>
<dbReference type="AlphaFoldDB" id="A0AAW6HQP1"/>
<dbReference type="GO" id="GO:0008444">
    <property type="term" value="F:CDP-diacylglycerol-glycerol-3-phosphate 3-phosphatidyltransferase activity"/>
    <property type="evidence" value="ECO:0007669"/>
    <property type="project" value="UniProtKB-UniRule"/>
</dbReference>
<evidence type="ECO:0000256" key="13">
    <source>
        <dbReference type="SAM" id="Phobius"/>
    </source>
</evidence>
<comment type="subcellular location">
    <subcellularLocation>
        <location evidence="1">Membrane</location>
        <topology evidence="1">Multi-pass membrane protein</topology>
    </subcellularLocation>
</comment>
<dbReference type="Proteomes" id="UP001216384">
    <property type="component" value="Unassembled WGS sequence"/>
</dbReference>
<evidence type="ECO:0000256" key="3">
    <source>
        <dbReference type="ARBA" id="ARBA00022516"/>
    </source>
</evidence>
<keyword evidence="5 13" id="KW-0812">Transmembrane</keyword>
<dbReference type="InterPro" id="IPR000462">
    <property type="entry name" value="CDP-OH_P_trans"/>
</dbReference>
<name>A0AAW6HQP1_9MOLU</name>
<keyword evidence="9" id="KW-0594">Phospholipid biosynthesis</keyword>
<evidence type="ECO:0000313" key="15">
    <source>
        <dbReference type="Proteomes" id="UP001216384"/>
    </source>
</evidence>
<keyword evidence="3" id="KW-0444">Lipid biosynthesis</keyword>